<dbReference type="InterPro" id="IPR000835">
    <property type="entry name" value="HTH_MarR-typ"/>
</dbReference>
<evidence type="ECO:0000259" key="4">
    <source>
        <dbReference type="PROSITE" id="PS50995"/>
    </source>
</evidence>
<dbReference type="SUPFAM" id="SSF46785">
    <property type="entry name" value="Winged helix' DNA-binding domain"/>
    <property type="match status" value="1"/>
</dbReference>
<evidence type="ECO:0000313" key="5">
    <source>
        <dbReference type="EMBL" id="MDY0747980.1"/>
    </source>
</evidence>
<dbReference type="Gene3D" id="1.10.10.10">
    <property type="entry name" value="Winged helix-like DNA-binding domain superfamily/Winged helix DNA-binding domain"/>
    <property type="match status" value="1"/>
</dbReference>
<dbReference type="Proteomes" id="UP001285263">
    <property type="component" value="Unassembled WGS sequence"/>
</dbReference>
<accession>A0ABU5DNU0</accession>
<gene>
    <name evidence="5" type="ORF">SNE35_25990</name>
</gene>
<sequence length="175" mass="19294">MTAATAADLKAAQSTAPDPLRDFGFLLRDLARLNTLNFERHAAAAGSTLTLSQCRVLTYLQRNEGISKARLAELTGTDPMTLGRLLARMTADGLVDQRIDATDRRAHRLYLKPDRALPLLDEIWRSADKCRAEALVGLEPAERTQLMTLLRRVQENLDTLMPGEADRGTPAAKRG</sequence>
<name>A0ABU5DNU0_9BURK</name>
<evidence type="ECO:0000313" key="6">
    <source>
        <dbReference type="Proteomes" id="UP001285263"/>
    </source>
</evidence>
<dbReference type="RefSeq" id="WP_320425948.1">
    <property type="nucleotide sequence ID" value="NZ_JAXCLA010000009.1"/>
</dbReference>
<dbReference type="Pfam" id="PF12802">
    <property type="entry name" value="MarR_2"/>
    <property type="match status" value="1"/>
</dbReference>
<dbReference type="EMBL" id="JAXCLA010000009">
    <property type="protein sequence ID" value="MDY0747980.1"/>
    <property type="molecule type" value="Genomic_DNA"/>
</dbReference>
<dbReference type="PANTHER" id="PTHR33164:SF64">
    <property type="entry name" value="TRANSCRIPTIONAL REGULATOR SLYA"/>
    <property type="match status" value="1"/>
</dbReference>
<evidence type="ECO:0000256" key="2">
    <source>
        <dbReference type="ARBA" id="ARBA00023125"/>
    </source>
</evidence>
<keyword evidence="2" id="KW-0238">DNA-binding</keyword>
<feature type="domain" description="HTH marR-type" evidence="4">
    <location>
        <begin position="20"/>
        <end position="155"/>
    </location>
</feature>
<dbReference type="PANTHER" id="PTHR33164">
    <property type="entry name" value="TRANSCRIPTIONAL REGULATOR, MARR FAMILY"/>
    <property type="match status" value="1"/>
</dbReference>
<dbReference type="SMART" id="SM00347">
    <property type="entry name" value="HTH_MARR"/>
    <property type="match status" value="1"/>
</dbReference>
<reference evidence="5 6" key="1">
    <citation type="submission" date="2023-11" db="EMBL/GenBank/DDBJ databases">
        <title>Paucibacter sp. nov., isolated from fresh soil in Korea.</title>
        <authorList>
            <person name="Le N.T.T."/>
        </authorList>
    </citation>
    <scope>NUCLEOTIDE SEQUENCE [LARGE SCALE GENOMIC DNA]</scope>
    <source>
        <strain evidence="5 6">R3-3</strain>
    </source>
</reference>
<keyword evidence="1" id="KW-0805">Transcription regulation</keyword>
<comment type="caution">
    <text evidence="5">The sequence shown here is derived from an EMBL/GenBank/DDBJ whole genome shotgun (WGS) entry which is preliminary data.</text>
</comment>
<organism evidence="5 6">
    <name type="scientific">Roseateles agri</name>
    <dbReference type="NCBI Taxonomy" id="3098619"/>
    <lineage>
        <taxon>Bacteria</taxon>
        <taxon>Pseudomonadati</taxon>
        <taxon>Pseudomonadota</taxon>
        <taxon>Betaproteobacteria</taxon>
        <taxon>Burkholderiales</taxon>
        <taxon>Sphaerotilaceae</taxon>
        <taxon>Roseateles</taxon>
    </lineage>
</organism>
<dbReference type="PROSITE" id="PS50995">
    <property type="entry name" value="HTH_MARR_2"/>
    <property type="match status" value="1"/>
</dbReference>
<evidence type="ECO:0000256" key="1">
    <source>
        <dbReference type="ARBA" id="ARBA00023015"/>
    </source>
</evidence>
<keyword evidence="3" id="KW-0804">Transcription</keyword>
<dbReference type="InterPro" id="IPR039422">
    <property type="entry name" value="MarR/SlyA-like"/>
</dbReference>
<protein>
    <submittedName>
        <fullName evidence="5">MarR family transcriptional regulator</fullName>
    </submittedName>
</protein>
<keyword evidence="6" id="KW-1185">Reference proteome</keyword>
<dbReference type="InterPro" id="IPR036390">
    <property type="entry name" value="WH_DNA-bd_sf"/>
</dbReference>
<proteinExistence type="predicted"/>
<evidence type="ECO:0000256" key="3">
    <source>
        <dbReference type="ARBA" id="ARBA00023163"/>
    </source>
</evidence>
<dbReference type="InterPro" id="IPR036388">
    <property type="entry name" value="WH-like_DNA-bd_sf"/>
</dbReference>